<dbReference type="PANTHER" id="PTHR39188">
    <property type="entry name" value="MEMBRANE-ASSOCIATED ZINC METALLOPROTEASE M50B"/>
    <property type="match status" value="1"/>
</dbReference>
<keyword evidence="7" id="KW-0378">Hydrolase</keyword>
<feature type="domain" description="Peptidase M50" evidence="13">
    <location>
        <begin position="203"/>
        <end position="278"/>
    </location>
</feature>
<gene>
    <name evidence="14" type="ORF">S2091_3180</name>
</gene>
<dbReference type="GO" id="GO:0006508">
    <property type="term" value="P:proteolysis"/>
    <property type="evidence" value="ECO:0007669"/>
    <property type="project" value="UniProtKB-KW"/>
</dbReference>
<evidence type="ECO:0000256" key="11">
    <source>
        <dbReference type="ARBA" id="ARBA00023136"/>
    </source>
</evidence>
<feature type="transmembrane region" description="Helical" evidence="12">
    <location>
        <begin position="185"/>
        <end position="213"/>
    </location>
</feature>
<keyword evidence="15" id="KW-1185">Reference proteome</keyword>
<dbReference type="Pfam" id="PF02163">
    <property type="entry name" value="Peptidase_M50"/>
    <property type="match status" value="2"/>
</dbReference>
<protein>
    <submittedName>
        <fullName evidence="14">Peptidase family M50</fullName>
    </submittedName>
</protein>
<feature type="transmembrane region" description="Helical" evidence="12">
    <location>
        <begin position="343"/>
        <end position="361"/>
    </location>
</feature>
<dbReference type="AlphaFoldDB" id="A0A2S9GWE0"/>
<accession>A0A2S9GWE0</accession>
<evidence type="ECO:0000259" key="13">
    <source>
        <dbReference type="Pfam" id="PF02163"/>
    </source>
</evidence>
<feature type="transmembrane region" description="Helical" evidence="12">
    <location>
        <begin position="284"/>
        <end position="305"/>
    </location>
</feature>
<evidence type="ECO:0000256" key="10">
    <source>
        <dbReference type="ARBA" id="ARBA00023049"/>
    </source>
</evidence>
<keyword evidence="5 12" id="KW-0812">Transmembrane</keyword>
<feature type="domain" description="Peptidase M50" evidence="13">
    <location>
        <begin position="282"/>
        <end position="319"/>
    </location>
</feature>
<dbReference type="RefSeq" id="WP_207769724.1">
    <property type="nucleotide sequence ID" value="NZ_PUGF01000016.1"/>
</dbReference>
<dbReference type="EMBL" id="PUGF01000016">
    <property type="protein sequence ID" value="PRC92045.1"/>
    <property type="molecule type" value="Genomic_DNA"/>
</dbReference>
<sequence length="415" mass="46422">MGLIVRFRWLAAVTSVATYEDFDKPAPAEGYFGSCLDASQRKSNVELLKLDCLGQPLILTGSMAGWQQLFLGSTLVSQLAATADTENRRVHEFELQTELKLNTNPEQPDLSRLRCRLESSLIWQPFNLDYQFFINDELVAQGQRNTKDIEQQVPTQTAQASKPFSFIGLGALLMKLLKSAKVVKVILAGVSLAAYSWLFSFQFAVALITCLVFHEYGHIRAMRYFGMKTKGIYLIPFLGGAAVTEDKINTRWQNVAISMMGPCFGLLMSLACMVAFWFSDNMFFAGLAVFNAMFNLFNLLPVLPLDGGHILKSISFSMNNTFGIVLCILGALIGVVLCYTFHLTLLGFFLLIGCLDIFMEWRTRHNSHLLPLDRYGQIFSAVWYCALVASLIGIIVYFAGHGDEMLTMPMHILKS</sequence>
<dbReference type="Proteomes" id="UP000237839">
    <property type="component" value="Unassembled WGS sequence"/>
</dbReference>
<evidence type="ECO:0000256" key="6">
    <source>
        <dbReference type="ARBA" id="ARBA00022723"/>
    </source>
</evidence>
<evidence type="ECO:0000256" key="12">
    <source>
        <dbReference type="SAM" id="Phobius"/>
    </source>
</evidence>
<keyword evidence="6" id="KW-0479">Metal-binding</keyword>
<feature type="transmembrane region" description="Helical" evidence="12">
    <location>
        <begin position="255"/>
        <end position="278"/>
    </location>
</feature>
<feature type="transmembrane region" description="Helical" evidence="12">
    <location>
        <begin position="381"/>
        <end position="400"/>
    </location>
</feature>
<comment type="cofactor">
    <cofactor evidence="1">
        <name>Zn(2+)</name>
        <dbReference type="ChEBI" id="CHEBI:29105"/>
    </cofactor>
</comment>
<dbReference type="PANTHER" id="PTHR39188:SF3">
    <property type="entry name" value="STAGE IV SPORULATION PROTEIN FB"/>
    <property type="match status" value="1"/>
</dbReference>
<evidence type="ECO:0000256" key="4">
    <source>
        <dbReference type="ARBA" id="ARBA00022670"/>
    </source>
</evidence>
<name>A0A2S9GWE0_9BURK</name>
<dbReference type="InterPro" id="IPR008915">
    <property type="entry name" value="Peptidase_M50"/>
</dbReference>
<dbReference type="GO" id="GO:0008237">
    <property type="term" value="F:metallopeptidase activity"/>
    <property type="evidence" value="ECO:0007669"/>
    <property type="project" value="UniProtKB-KW"/>
</dbReference>
<keyword evidence="9 12" id="KW-1133">Transmembrane helix</keyword>
<evidence type="ECO:0000256" key="1">
    <source>
        <dbReference type="ARBA" id="ARBA00001947"/>
    </source>
</evidence>
<feature type="transmembrane region" description="Helical" evidence="12">
    <location>
        <begin position="317"/>
        <end position="337"/>
    </location>
</feature>
<dbReference type="CDD" id="cd06160">
    <property type="entry name" value="S2P-M50_like_2"/>
    <property type="match status" value="1"/>
</dbReference>
<evidence type="ECO:0000256" key="8">
    <source>
        <dbReference type="ARBA" id="ARBA00022833"/>
    </source>
</evidence>
<evidence type="ECO:0000256" key="5">
    <source>
        <dbReference type="ARBA" id="ARBA00022692"/>
    </source>
</evidence>
<comment type="caution">
    <text evidence="14">The sequence shown here is derived from an EMBL/GenBank/DDBJ whole genome shotgun (WGS) entry which is preliminary data.</text>
</comment>
<keyword evidence="8" id="KW-0862">Zinc</keyword>
<evidence type="ECO:0000256" key="3">
    <source>
        <dbReference type="ARBA" id="ARBA00007931"/>
    </source>
</evidence>
<keyword evidence="4" id="KW-0645">Protease</keyword>
<comment type="similarity">
    <text evidence="3">Belongs to the peptidase M50B family.</text>
</comment>
<evidence type="ECO:0000256" key="9">
    <source>
        <dbReference type="ARBA" id="ARBA00022989"/>
    </source>
</evidence>
<keyword evidence="10" id="KW-0482">Metalloprotease</keyword>
<dbReference type="GO" id="GO:0016020">
    <property type="term" value="C:membrane"/>
    <property type="evidence" value="ECO:0007669"/>
    <property type="project" value="UniProtKB-SubCell"/>
</dbReference>
<proteinExistence type="inferred from homology"/>
<evidence type="ECO:0000313" key="15">
    <source>
        <dbReference type="Proteomes" id="UP000237839"/>
    </source>
</evidence>
<reference evidence="14 15" key="1">
    <citation type="submission" date="2018-02" db="EMBL/GenBank/DDBJ databases">
        <title>Solimicrobium silvestre gen. nov., sp. nov., isolated from alpine forest soil.</title>
        <authorList>
            <person name="Margesin R."/>
            <person name="Albuquerque L."/>
            <person name="Zhang D.-C."/>
            <person name="Froufe H.J.C."/>
            <person name="Severino R."/>
            <person name="Roxo I."/>
            <person name="Egas C."/>
            <person name="Da Costa M.S."/>
        </authorList>
    </citation>
    <scope>NUCLEOTIDE SEQUENCE [LARGE SCALE GENOMIC DNA]</scope>
    <source>
        <strain evidence="14 15">S20-91</strain>
    </source>
</reference>
<evidence type="ECO:0000313" key="14">
    <source>
        <dbReference type="EMBL" id="PRC92045.1"/>
    </source>
</evidence>
<comment type="subcellular location">
    <subcellularLocation>
        <location evidence="2">Membrane</location>
        <topology evidence="2">Multi-pass membrane protein</topology>
    </subcellularLocation>
</comment>
<organism evidence="14 15">
    <name type="scientific">Solimicrobium silvestre</name>
    <dbReference type="NCBI Taxonomy" id="2099400"/>
    <lineage>
        <taxon>Bacteria</taxon>
        <taxon>Pseudomonadati</taxon>
        <taxon>Pseudomonadota</taxon>
        <taxon>Betaproteobacteria</taxon>
        <taxon>Burkholderiales</taxon>
        <taxon>Oxalobacteraceae</taxon>
        <taxon>Solimicrobium</taxon>
    </lineage>
</organism>
<dbReference type="GO" id="GO:0046872">
    <property type="term" value="F:metal ion binding"/>
    <property type="evidence" value="ECO:0007669"/>
    <property type="project" value="UniProtKB-KW"/>
</dbReference>
<keyword evidence="11 12" id="KW-0472">Membrane</keyword>
<evidence type="ECO:0000256" key="7">
    <source>
        <dbReference type="ARBA" id="ARBA00022801"/>
    </source>
</evidence>
<evidence type="ECO:0000256" key="2">
    <source>
        <dbReference type="ARBA" id="ARBA00004141"/>
    </source>
</evidence>